<reference evidence="2 3" key="1">
    <citation type="submission" date="2015-09" db="EMBL/GenBank/DDBJ databases">
        <title>Sorangium comparison.</title>
        <authorList>
            <person name="Zaburannyi N."/>
            <person name="Bunk B."/>
            <person name="Overmann J."/>
            <person name="Mueller R."/>
        </authorList>
    </citation>
    <scope>NUCLEOTIDE SEQUENCE [LARGE SCALE GENOMIC DNA]</scope>
    <source>
        <strain evidence="2 3">So ce26</strain>
    </source>
</reference>
<sequence>MGCNVAKGDKWPKEGYVAPDEGEPSSRFVFARNGAIRSRKGDEQAQRTVEDLDLNRHWLARHRGMVIERHLKLVVNLIGRPGFPLDDLLLDGPDEFSAAINQNVRRAWAKARPKKTSSRVRPRNVK</sequence>
<feature type="region of interest" description="Disordered" evidence="1">
    <location>
        <begin position="1"/>
        <end position="23"/>
    </location>
</feature>
<dbReference type="EMBL" id="CP012673">
    <property type="protein sequence ID" value="AUX45807.1"/>
    <property type="molecule type" value="Genomic_DNA"/>
</dbReference>
<evidence type="ECO:0000313" key="3">
    <source>
        <dbReference type="Proteomes" id="UP000238348"/>
    </source>
</evidence>
<evidence type="ECO:0000313" key="2">
    <source>
        <dbReference type="EMBL" id="AUX45807.1"/>
    </source>
</evidence>
<dbReference type="Proteomes" id="UP000238348">
    <property type="component" value="Chromosome"/>
</dbReference>
<protein>
    <submittedName>
        <fullName evidence="2">Uncharacterized protein</fullName>
    </submittedName>
</protein>
<gene>
    <name evidence="2" type="ORF">SOCE26_073030</name>
</gene>
<evidence type="ECO:0000256" key="1">
    <source>
        <dbReference type="SAM" id="MobiDB-lite"/>
    </source>
</evidence>
<dbReference type="AlphaFoldDB" id="A0A2L0F2P7"/>
<organism evidence="2 3">
    <name type="scientific">Sorangium cellulosum</name>
    <name type="common">Polyangium cellulosum</name>
    <dbReference type="NCBI Taxonomy" id="56"/>
    <lineage>
        <taxon>Bacteria</taxon>
        <taxon>Pseudomonadati</taxon>
        <taxon>Myxococcota</taxon>
        <taxon>Polyangia</taxon>
        <taxon>Polyangiales</taxon>
        <taxon>Polyangiaceae</taxon>
        <taxon>Sorangium</taxon>
    </lineage>
</organism>
<accession>A0A2L0F2P7</accession>
<name>A0A2L0F2P7_SORCE</name>
<proteinExistence type="predicted"/>